<proteinExistence type="predicted"/>
<evidence type="ECO:0000313" key="2">
    <source>
        <dbReference type="Proteomes" id="UP000229952"/>
    </source>
</evidence>
<protein>
    <submittedName>
        <fullName evidence="1">Uncharacterized protein</fullName>
    </submittedName>
</protein>
<dbReference type="AlphaFoldDB" id="A0A2G9Z075"/>
<gene>
    <name evidence="1" type="ORF">COX35_02470</name>
</gene>
<evidence type="ECO:0000313" key="1">
    <source>
        <dbReference type="EMBL" id="PIP24121.1"/>
    </source>
</evidence>
<dbReference type="EMBL" id="PCRQ01000067">
    <property type="protein sequence ID" value="PIP24121.1"/>
    <property type="molecule type" value="Genomic_DNA"/>
</dbReference>
<sequence>MKNFLLLEQNQKLIFSFKFPFNFTAEPGTGEAETLTYPKWWTILKLARTIFAPLFARGGGKEA</sequence>
<dbReference type="Proteomes" id="UP000229952">
    <property type="component" value="Unassembled WGS sequence"/>
</dbReference>
<accession>A0A2G9Z075</accession>
<organism evidence="1 2">
    <name type="scientific">Candidatus Nealsonbacteria bacterium CG23_combo_of_CG06-09_8_20_14_all_37_18</name>
    <dbReference type="NCBI Taxonomy" id="1974720"/>
    <lineage>
        <taxon>Bacteria</taxon>
        <taxon>Candidatus Nealsoniibacteriota</taxon>
    </lineage>
</organism>
<comment type="caution">
    <text evidence="1">The sequence shown here is derived from an EMBL/GenBank/DDBJ whole genome shotgun (WGS) entry which is preliminary data.</text>
</comment>
<reference evidence="1 2" key="1">
    <citation type="submission" date="2017-09" db="EMBL/GenBank/DDBJ databases">
        <title>Depth-based differentiation of microbial function through sediment-hosted aquifers and enrichment of novel symbionts in the deep terrestrial subsurface.</title>
        <authorList>
            <person name="Probst A.J."/>
            <person name="Ladd B."/>
            <person name="Jarett J.K."/>
            <person name="Geller-Mcgrath D.E."/>
            <person name="Sieber C.M."/>
            <person name="Emerson J.B."/>
            <person name="Anantharaman K."/>
            <person name="Thomas B.C."/>
            <person name="Malmstrom R."/>
            <person name="Stieglmeier M."/>
            <person name="Klingl A."/>
            <person name="Woyke T."/>
            <person name="Ryan C.M."/>
            <person name="Banfield J.F."/>
        </authorList>
    </citation>
    <scope>NUCLEOTIDE SEQUENCE [LARGE SCALE GENOMIC DNA]</scope>
    <source>
        <strain evidence="1">CG23_combo_of_CG06-09_8_20_14_all_37_18</strain>
    </source>
</reference>
<name>A0A2G9Z075_9BACT</name>